<gene>
    <name evidence="1" type="ORF">O1611_g4713</name>
</gene>
<organism evidence="1 2">
    <name type="scientific">Lasiodiplodia mahajangana</name>
    <dbReference type="NCBI Taxonomy" id="1108764"/>
    <lineage>
        <taxon>Eukaryota</taxon>
        <taxon>Fungi</taxon>
        <taxon>Dikarya</taxon>
        <taxon>Ascomycota</taxon>
        <taxon>Pezizomycotina</taxon>
        <taxon>Dothideomycetes</taxon>
        <taxon>Dothideomycetes incertae sedis</taxon>
        <taxon>Botryosphaeriales</taxon>
        <taxon>Botryosphaeriaceae</taxon>
        <taxon>Lasiodiplodia</taxon>
    </lineage>
</organism>
<dbReference type="EMBL" id="JAPUUL010000917">
    <property type="protein sequence ID" value="KAJ8128919.1"/>
    <property type="molecule type" value="Genomic_DNA"/>
</dbReference>
<sequence>MASVVDGISKVAPGVPTATASGSNLSSTEHPKVAQDKTGSPPSRLSLRLTAAWWRNLQCMGMGLHFMAPPRPPNPAFTRSIPSTISDRPGEFTLHFYVPIDYNQNDENRTWPAVVNFHGGGFTIGSATDDARFARFVTEKSKAIFVSVDYRLAPEYPFPVAVEDGVDALLYIIKNALELRVDPNRLATSGFSAGGNIAITAPMRLYLLSQTTCIPKHTIVALATFYPITDYTLSREERRAGSVRPDATLPASLTNLFDASYLFPPELDLADPCLSPNKASDELLIKAIPNNVFFFTCEWDMLLNEGEFLARRLEQSPISKRLFYYMVRGVRHGWDKSPSPIKPPYKSEKVYRECSTRLWRVFNDGDPRYVLSRPRHVPPPLPPRGQNG</sequence>
<dbReference type="Proteomes" id="UP001153332">
    <property type="component" value="Unassembled WGS sequence"/>
</dbReference>
<keyword evidence="2" id="KW-1185">Reference proteome</keyword>
<accession>A0ACC2JNJ0</accession>
<evidence type="ECO:0000313" key="1">
    <source>
        <dbReference type="EMBL" id="KAJ8128919.1"/>
    </source>
</evidence>
<reference evidence="1" key="1">
    <citation type="submission" date="2022-12" db="EMBL/GenBank/DDBJ databases">
        <title>Genome Sequence of Lasiodiplodia mahajangana.</title>
        <authorList>
            <person name="Buettner E."/>
        </authorList>
    </citation>
    <scope>NUCLEOTIDE SEQUENCE</scope>
    <source>
        <strain evidence="1">VT137</strain>
    </source>
</reference>
<name>A0ACC2JNJ0_9PEZI</name>
<proteinExistence type="predicted"/>
<evidence type="ECO:0000313" key="2">
    <source>
        <dbReference type="Proteomes" id="UP001153332"/>
    </source>
</evidence>
<protein>
    <submittedName>
        <fullName evidence="1">Uncharacterized protein</fullName>
    </submittedName>
</protein>
<comment type="caution">
    <text evidence="1">The sequence shown here is derived from an EMBL/GenBank/DDBJ whole genome shotgun (WGS) entry which is preliminary data.</text>
</comment>